<dbReference type="PANTHER" id="PTHR31286">
    <property type="entry name" value="GLYCINE-RICH CELL WALL STRUCTURAL PROTEIN 1.8-LIKE"/>
    <property type="match status" value="1"/>
</dbReference>
<dbReference type="InterPro" id="IPR040256">
    <property type="entry name" value="At4g02000-like"/>
</dbReference>
<comment type="caution">
    <text evidence="2">The sequence shown here is derived from an EMBL/GenBank/DDBJ whole genome shotgun (WGS) entry which is preliminary data.</text>
</comment>
<protein>
    <submittedName>
        <fullName evidence="2">Uncharacterized protein</fullName>
    </submittedName>
</protein>
<keyword evidence="3" id="KW-1185">Reference proteome</keyword>
<dbReference type="AlphaFoldDB" id="A0A7J8Z2J9"/>
<dbReference type="Proteomes" id="UP000593574">
    <property type="component" value="Unassembled WGS sequence"/>
</dbReference>
<feature type="region of interest" description="Disordered" evidence="1">
    <location>
        <begin position="178"/>
        <end position="209"/>
    </location>
</feature>
<gene>
    <name evidence="2" type="ORF">Golax_018189</name>
</gene>
<evidence type="ECO:0000313" key="3">
    <source>
        <dbReference type="Proteomes" id="UP000593574"/>
    </source>
</evidence>
<evidence type="ECO:0000256" key="1">
    <source>
        <dbReference type="SAM" id="MobiDB-lite"/>
    </source>
</evidence>
<reference evidence="2 3" key="1">
    <citation type="journal article" date="2019" name="Genome Biol. Evol.">
        <title>Insights into the evolution of the New World diploid cottons (Gossypium, subgenus Houzingenia) based on genome sequencing.</title>
        <authorList>
            <person name="Grover C.E."/>
            <person name="Arick M.A. 2nd"/>
            <person name="Thrash A."/>
            <person name="Conover J.L."/>
            <person name="Sanders W.S."/>
            <person name="Peterson D.G."/>
            <person name="Frelichowski J.E."/>
            <person name="Scheffler J.A."/>
            <person name="Scheffler B.E."/>
            <person name="Wendel J.F."/>
        </authorList>
    </citation>
    <scope>NUCLEOTIDE SEQUENCE [LARGE SCALE GENOMIC DNA]</scope>
    <source>
        <strain evidence="2">4</strain>
        <tissue evidence="2">Leaf</tissue>
    </source>
</reference>
<organism evidence="2 3">
    <name type="scientific">Gossypium laxum</name>
    <dbReference type="NCBI Taxonomy" id="34288"/>
    <lineage>
        <taxon>Eukaryota</taxon>
        <taxon>Viridiplantae</taxon>
        <taxon>Streptophyta</taxon>
        <taxon>Embryophyta</taxon>
        <taxon>Tracheophyta</taxon>
        <taxon>Spermatophyta</taxon>
        <taxon>Magnoliopsida</taxon>
        <taxon>eudicotyledons</taxon>
        <taxon>Gunneridae</taxon>
        <taxon>Pentapetalae</taxon>
        <taxon>rosids</taxon>
        <taxon>malvids</taxon>
        <taxon>Malvales</taxon>
        <taxon>Malvaceae</taxon>
        <taxon>Malvoideae</taxon>
        <taxon>Gossypium</taxon>
    </lineage>
</organism>
<name>A0A7J8Z2J9_9ROSI</name>
<dbReference type="PANTHER" id="PTHR31286:SF99">
    <property type="entry name" value="DUF4283 DOMAIN-CONTAINING PROTEIN"/>
    <property type="match status" value="1"/>
</dbReference>
<sequence>MPCDLIPTELLRATKKVKNKDTALIDGDDLVMLELAPNKPFFKEILLDNSSTSPRLDVRMPLNEEEEVTLLDDDGLVRALASVIGNVVKVDYNTVDGIRGKFARVAVVVDISKPLVPFIGVDRKKQTIVYEGLPSICYTCGKSTVVRNDGRPANQAKGASSSQRFAALSVLNPEDSLQEPTTFLSNPLQEANGYPKAKKGKKSNTFLRA</sequence>
<dbReference type="EMBL" id="JABEZV010000002">
    <property type="protein sequence ID" value="MBA0706048.1"/>
    <property type="molecule type" value="Genomic_DNA"/>
</dbReference>
<accession>A0A7J8Z2J9</accession>
<evidence type="ECO:0000313" key="2">
    <source>
        <dbReference type="EMBL" id="MBA0706048.1"/>
    </source>
</evidence>
<proteinExistence type="predicted"/>
<feature type="compositionally biased region" description="Polar residues" evidence="1">
    <location>
        <begin position="178"/>
        <end position="189"/>
    </location>
</feature>